<dbReference type="Proteomes" id="UP001055185">
    <property type="component" value="Unassembled WGS sequence"/>
</dbReference>
<dbReference type="InterPro" id="IPR000073">
    <property type="entry name" value="AB_hydrolase_1"/>
</dbReference>
<dbReference type="Pfam" id="PF12697">
    <property type="entry name" value="Abhydrolase_6"/>
    <property type="match status" value="1"/>
</dbReference>
<accession>A0AA37IWA5</accession>
<gene>
    <name evidence="2" type="ORF">JCM17207_02600</name>
</gene>
<sequence length="288" mass="33051">MTLAEFRQVYPEDAFIVSSGKTFLYRYYKNPEARATLVLLTGGIGLSDLFYRHFDRFSRDFSVLTFDYQIPFADNGEFADAVVELLHSLREKVWLVGQSLGGVVAQIIAQRHPDVVEGLVLSNTCSLSGSMSEAGYRDLMRILEGQQKFRKWLSILPFSVIKQIMKWMVLKNTTEDFTPEEKAGIKEMCDSMLELLTKPYEAHMIDFLIDAKHYLDLTRDDFATWEGRVLLILSRDDTTFTPACKYDLINLMPNPTVVERLTGGHLALMVRLEDYIDLVTEFIKTRSD</sequence>
<comment type="caution">
    <text evidence="2">The sequence shown here is derived from an EMBL/GenBank/DDBJ whole genome shotgun (WGS) entry which is preliminary data.</text>
</comment>
<dbReference type="AlphaFoldDB" id="A0AA37IWA5"/>
<protein>
    <recommendedName>
        <fullName evidence="1">AB hydrolase-1 domain-containing protein</fullName>
    </recommendedName>
</protein>
<feature type="domain" description="AB hydrolase-1" evidence="1">
    <location>
        <begin position="39"/>
        <end position="269"/>
    </location>
</feature>
<dbReference type="EMBL" id="BQKV01000013">
    <property type="protein sequence ID" value="GJN63635.1"/>
    <property type="molecule type" value="Genomic_DNA"/>
</dbReference>
<keyword evidence="3" id="KW-1185">Reference proteome</keyword>
<dbReference type="SUPFAM" id="SSF53474">
    <property type="entry name" value="alpha/beta-Hydrolases"/>
    <property type="match status" value="1"/>
</dbReference>
<dbReference type="InterPro" id="IPR029058">
    <property type="entry name" value="AB_hydrolase_fold"/>
</dbReference>
<evidence type="ECO:0000313" key="3">
    <source>
        <dbReference type="Proteomes" id="UP001055185"/>
    </source>
</evidence>
<reference evidence="2" key="1">
    <citation type="journal article" date="2022" name="Int. J. Syst. Evol. Microbiol.">
        <title>Genome-based, phenotypic and chemotaxonomic classification of Faecalibacterium strains: proposal of three novel species Faecalibacterium duncaniae sp. nov., Faecalibacterium hattorii sp. nov. and Faecalibacterium gallinarum sp. nov. .</title>
        <authorList>
            <person name="Sakamoto M."/>
            <person name="Sakurai N."/>
            <person name="Tanno H."/>
            <person name="Iino T."/>
            <person name="Ohkuma M."/>
            <person name="Endo A."/>
        </authorList>
    </citation>
    <scope>NUCLEOTIDE SEQUENCE</scope>
    <source>
        <strain evidence="2">JCM 17207</strain>
    </source>
</reference>
<proteinExistence type="predicted"/>
<evidence type="ECO:0000313" key="2">
    <source>
        <dbReference type="EMBL" id="GJN63635.1"/>
    </source>
</evidence>
<name>A0AA37IWA5_9FIRM</name>
<organism evidence="2 3">
    <name type="scientific">Faecalibacterium gallinarum</name>
    <dbReference type="NCBI Taxonomy" id="2903556"/>
    <lineage>
        <taxon>Bacteria</taxon>
        <taxon>Bacillati</taxon>
        <taxon>Bacillota</taxon>
        <taxon>Clostridia</taxon>
        <taxon>Eubacteriales</taxon>
        <taxon>Oscillospiraceae</taxon>
        <taxon>Faecalibacterium</taxon>
    </lineage>
</organism>
<evidence type="ECO:0000259" key="1">
    <source>
        <dbReference type="Pfam" id="PF12697"/>
    </source>
</evidence>
<dbReference type="Gene3D" id="3.40.50.1820">
    <property type="entry name" value="alpha/beta hydrolase"/>
    <property type="match status" value="1"/>
</dbReference>
<dbReference type="RefSeq" id="WP_238315686.1">
    <property type="nucleotide sequence ID" value="NZ_BQKV01000013.1"/>
</dbReference>